<dbReference type="Gene3D" id="3.30.160.880">
    <property type="entry name" value="Cell division protein ZapA protomer, N-terminal domain"/>
    <property type="match status" value="1"/>
</dbReference>
<evidence type="ECO:0000256" key="1">
    <source>
        <dbReference type="ARBA" id="ARBA00004496"/>
    </source>
</evidence>
<dbReference type="InterPro" id="IPR007838">
    <property type="entry name" value="Cell_div_ZapA-like"/>
</dbReference>
<keyword evidence="5" id="KW-0717">Septation</keyword>
<evidence type="ECO:0000256" key="4">
    <source>
        <dbReference type="ARBA" id="ARBA00022618"/>
    </source>
</evidence>
<name>A0A2G7T7S6_9FLAO</name>
<feature type="region of interest" description="Disordered" evidence="10">
    <location>
        <begin position="70"/>
        <end position="110"/>
    </location>
</feature>
<sequence>MKQIEVQILQQSYVLTCPDGQEERLLEAVRRVDTAMTRIRDSGKVRSRERVAVLSALNMAFDVLDREAQESAMATAQAEMQSLHDEVTSQHAAQSLPPEPSPEELAERQRQQALAEQLVLRLDQALESDARLL</sequence>
<comment type="subunit">
    <text evidence="8">Homodimer. Interacts with FtsZ.</text>
</comment>
<dbReference type="GO" id="GO:0032153">
    <property type="term" value="C:cell division site"/>
    <property type="evidence" value="ECO:0007669"/>
    <property type="project" value="TreeGrafter"/>
</dbReference>
<dbReference type="GO" id="GO:0005829">
    <property type="term" value="C:cytosol"/>
    <property type="evidence" value="ECO:0007669"/>
    <property type="project" value="TreeGrafter"/>
</dbReference>
<gene>
    <name evidence="11" type="ORF">CTI11_10720</name>
</gene>
<keyword evidence="3" id="KW-0963">Cytoplasm</keyword>
<evidence type="ECO:0000256" key="7">
    <source>
        <dbReference type="ARBA" id="ARBA00024910"/>
    </source>
</evidence>
<evidence type="ECO:0000256" key="2">
    <source>
        <dbReference type="ARBA" id="ARBA00015195"/>
    </source>
</evidence>
<evidence type="ECO:0000256" key="6">
    <source>
        <dbReference type="ARBA" id="ARBA00023306"/>
    </source>
</evidence>
<dbReference type="GO" id="GO:0000921">
    <property type="term" value="P:septin ring assembly"/>
    <property type="evidence" value="ECO:0007669"/>
    <property type="project" value="TreeGrafter"/>
</dbReference>
<dbReference type="GO" id="GO:0000917">
    <property type="term" value="P:division septum assembly"/>
    <property type="evidence" value="ECO:0007669"/>
    <property type="project" value="UniProtKB-KW"/>
</dbReference>
<dbReference type="SUPFAM" id="SSF102829">
    <property type="entry name" value="Cell division protein ZapA-like"/>
    <property type="match status" value="1"/>
</dbReference>
<reference evidence="11" key="1">
    <citation type="submission" date="2017-10" db="EMBL/GenBank/DDBJ databases">
        <title>Chryseobacterium sp. B5 is a hydrocarbonoclastic and plant growth promoting bacterium.</title>
        <authorList>
            <person name="Thijs S."/>
            <person name="Gkorezis P."/>
            <person name="Van Hamme J."/>
        </authorList>
    </citation>
    <scope>NUCLEOTIDE SEQUENCE</scope>
    <source>
        <strain evidence="11">B5</strain>
    </source>
</reference>
<dbReference type="InterPro" id="IPR036192">
    <property type="entry name" value="Cell_div_ZapA-like_sf"/>
</dbReference>
<keyword evidence="6" id="KW-0131">Cell cycle</keyword>
<keyword evidence="4 11" id="KW-0132">Cell division</keyword>
<dbReference type="AlphaFoldDB" id="A0A2G7T7S6"/>
<evidence type="ECO:0000256" key="10">
    <source>
        <dbReference type="SAM" id="MobiDB-lite"/>
    </source>
</evidence>
<dbReference type="Pfam" id="PF05164">
    <property type="entry name" value="ZapA"/>
    <property type="match status" value="1"/>
</dbReference>
<comment type="caution">
    <text evidence="11">The sequence shown here is derived from an EMBL/GenBank/DDBJ whole genome shotgun (WGS) entry which is preliminary data.</text>
</comment>
<dbReference type="InterPro" id="IPR042233">
    <property type="entry name" value="Cell_div_ZapA_N"/>
</dbReference>
<dbReference type="GO" id="GO:0043093">
    <property type="term" value="P:FtsZ-dependent cytokinesis"/>
    <property type="evidence" value="ECO:0007669"/>
    <property type="project" value="TreeGrafter"/>
</dbReference>
<evidence type="ECO:0000256" key="9">
    <source>
        <dbReference type="ARBA" id="ARBA00033158"/>
    </source>
</evidence>
<dbReference type="GO" id="GO:0030428">
    <property type="term" value="C:cell septum"/>
    <property type="evidence" value="ECO:0007669"/>
    <property type="project" value="TreeGrafter"/>
</dbReference>
<comment type="subcellular location">
    <subcellularLocation>
        <location evidence="1">Cytoplasm</location>
    </subcellularLocation>
</comment>
<evidence type="ECO:0000256" key="8">
    <source>
        <dbReference type="ARBA" id="ARBA00026068"/>
    </source>
</evidence>
<proteinExistence type="predicted"/>
<dbReference type="PANTHER" id="PTHR34981">
    <property type="entry name" value="CELL DIVISION PROTEIN ZAPA"/>
    <property type="match status" value="1"/>
</dbReference>
<accession>A0A2G7T7S6</accession>
<evidence type="ECO:0000256" key="5">
    <source>
        <dbReference type="ARBA" id="ARBA00023210"/>
    </source>
</evidence>
<comment type="function">
    <text evidence="7">Activator of cell division through the inhibition of FtsZ GTPase activity, therefore promoting FtsZ assembly into bundles of protofilaments necessary for the formation of the division Z ring. It is recruited early at mid-cell but it is not essential for cell division.</text>
</comment>
<dbReference type="PANTHER" id="PTHR34981:SF1">
    <property type="entry name" value="CELL DIVISION PROTEIN ZAPA"/>
    <property type="match status" value="1"/>
</dbReference>
<organism evidence="11">
    <name type="scientific">Chryseobacterium sp. B5</name>
    <dbReference type="NCBI Taxonomy" id="2050562"/>
    <lineage>
        <taxon>Bacteria</taxon>
        <taxon>Pseudomonadati</taxon>
        <taxon>Bacteroidota</taxon>
        <taxon>Flavobacteriia</taxon>
        <taxon>Flavobacteriales</taxon>
        <taxon>Weeksellaceae</taxon>
        <taxon>Chryseobacterium group</taxon>
        <taxon>Chryseobacterium</taxon>
    </lineage>
</organism>
<evidence type="ECO:0000256" key="3">
    <source>
        <dbReference type="ARBA" id="ARBA00022490"/>
    </source>
</evidence>
<dbReference type="EMBL" id="PEKC01000030">
    <property type="protein sequence ID" value="PII35939.1"/>
    <property type="molecule type" value="Genomic_DNA"/>
</dbReference>
<protein>
    <recommendedName>
        <fullName evidence="2">Cell division protein ZapA</fullName>
    </recommendedName>
    <alternativeName>
        <fullName evidence="9">Z ring-associated protein ZapA</fullName>
    </alternativeName>
</protein>
<evidence type="ECO:0000313" key="11">
    <source>
        <dbReference type="EMBL" id="PII35939.1"/>
    </source>
</evidence>